<evidence type="ECO:0000256" key="4">
    <source>
        <dbReference type="ARBA" id="ARBA00022656"/>
    </source>
</evidence>
<evidence type="ECO:0000313" key="6">
    <source>
        <dbReference type="EMBL" id="NBJ63558.1"/>
    </source>
</evidence>
<name>A0A6B2ENM4_9DIPT</name>
<organism evidence="6">
    <name type="scientific">Phlebotomus kandelakii</name>
    <dbReference type="NCBI Taxonomy" id="1109342"/>
    <lineage>
        <taxon>Eukaryota</taxon>
        <taxon>Metazoa</taxon>
        <taxon>Ecdysozoa</taxon>
        <taxon>Arthropoda</taxon>
        <taxon>Hexapoda</taxon>
        <taxon>Insecta</taxon>
        <taxon>Pterygota</taxon>
        <taxon>Neoptera</taxon>
        <taxon>Endopterygota</taxon>
        <taxon>Diptera</taxon>
        <taxon>Nematocera</taxon>
        <taxon>Psychodoidea</taxon>
        <taxon>Psychodidae</taxon>
        <taxon>Phlebotomus</taxon>
        <taxon>Larroussius</taxon>
    </lineage>
</organism>
<dbReference type="InterPro" id="IPR036728">
    <property type="entry name" value="PBP_GOBP_sf"/>
</dbReference>
<accession>A0A6B2ENM4</accession>
<evidence type="ECO:0000256" key="3">
    <source>
        <dbReference type="ARBA" id="ARBA00022525"/>
    </source>
</evidence>
<proteinExistence type="inferred from homology"/>
<dbReference type="CDD" id="cd23992">
    <property type="entry name" value="PBP_GOBP"/>
    <property type="match status" value="1"/>
</dbReference>
<comment type="similarity">
    <text evidence="2">Belongs to the PBP/GOBP family.</text>
</comment>
<dbReference type="Pfam" id="PF01395">
    <property type="entry name" value="PBP_GOBP"/>
    <property type="match status" value="1"/>
</dbReference>
<feature type="chain" id="PRO_5025541520" evidence="5">
    <location>
        <begin position="20"/>
        <end position="252"/>
    </location>
</feature>
<reference evidence="6" key="1">
    <citation type="submission" date="2019-10" db="EMBL/GenBank/DDBJ databases">
        <title>Short sand fly seasons in Tbilisi, Georgia, hinder development of host immunity to saliva of the visceral leishmaniasis vector Phlebotomus kandelakii.</title>
        <authorList>
            <person name="Oliveira F."/>
            <person name="Giorgobiani E."/>
            <person name="Guimaraes-Costa A.B."/>
            <person name="Abdeladhim M."/>
            <person name="Oristian J."/>
            <person name="Tskhvaradze L."/>
            <person name="Tsertsvadze N."/>
            <person name="Zakalashvili M."/>
            <person name="Valenzuela J.G."/>
            <person name="Kamhawi S."/>
        </authorList>
    </citation>
    <scope>NUCLEOTIDE SEQUENCE</scope>
    <source>
        <strain evidence="6">Wild-capture in Tbilisi</strain>
        <tissue evidence="6">Salivary glands</tissue>
    </source>
</reference>
<dbReference type="GO" id="GO:0090729">
    <property type="term" value="F:toxin activity"/>
    <property type="evidence" value="ECO:0007669"/>
    <property type="project" value="UniProtKB-KW"/>
</dbReference>
<keyword evidence="4" id="KW-0800">Toxin</keyword>
<comment type="subcellular location">
    <subcellularLocation>
        <location evidence="1">Secreted</location>
    </subcellularLocation>
</comment>
<dbReference type="EMBL" id="GIFK01005855">
    <property type="protein sequence ID" value="NBJ63558.1"/>
    <property type="molecule type" value="Transcribed_RNA"/>
</dbReference>
<evidence type="ECO:0000256" key="5">
    <source>
        <dbReference type="SAM" id="SignalP"/>
    </source>
</evidence>
<dbReference type="GO" id="GO:0005576">
    <property type="term" value="C:extracellular region"/>
    <property type="evidence" value="ECO:0007669"/>
    <property type="project" value="UniProtKB-SubCell"/>
</dbReference>
<dbReference type="SUPFAM" id="SSF47565">
    <property type="entry name" value="Insect pheromone/odorant-binding proteins"/>
    <property type="match status" value="1"/>
</dbReference>
<sequence length="252" mass="29477">MIASLKVLILLSFCGLGFSFKYPRNADQTLWAFRTCERERGGPGKTEKWRNWDLPNNSDTHCYVKCIWQYLGMWNFQFNSIYVDAIATQYMARGRKYPKELANLALPTDGTCKTVYDKSIDFINKEKKNLDFVFFHTEDEYTNWIKTHADLKPIGKKISEFCKGKEGGSEGKCKHACSMYHYRLVDEQNNILPLRELRIYGKHDSEFIHCKRRAANETGCRVGDVLYHCIDKIDKKGFAEVLKRWDDESITY</sequence>
<keyword evidence="3" id="KW-0964">Secreted</keyword>
<dbReference type="Gene3D" id="1.10.238.20">
    <property type="entry name" value="Pheromone/general odorant binding protein domain"/>
    <property type="match status" value="1"/>
</dbReference>
<dbReference type="InterPro" id="IPR006170">
    <property type="entry name" value="PBP/GOBP"/>
</dbReference>
<evidence type="ECO:0000256" key="2">
    <source>
        <dbReference type="ARBA" id="ARBA00008098"/>
    </source>
</evidence>
<evidence type="ECO:0000256" key="1">
    <source>
        <dbReference type="ARBA" id="ARBA00004613"/>
    </source>
</evidence>
<feature type="signal peptide" evidence="5">
    <location>
        <begin position="1"/>
        <end position="19"/>
    </location>
</feature>
<protein>
    <submittedName>
        <fullName evidence="6">Conserved secreted protein</fullName>
    </submittedName>
</protein>
<dbReference type="AlphaFoldDB" id="A0A6B2ENM4"/>
<keyword evidence="5" id="KW-0732">Signal</keyword>
<dbReference type="GO" id="GO:0005549">
    <property type="term" value="F:odorant binding"/>
    <property type="evidence" value="ECO:0007669"/>
    <property type="project" value="InterPro"/>
</dbReference>